<dbReference type="InterPro" id="IPR053169">
    <property type="entry name" value="MUG_Protein"/>
</dbReference>
<dbReference type="Pfam" id="PF03663">
    <property type="entry name" value="Glyco_hydro_76"/>
    <property type="match status" value="1"/>
</dbReference>
<dbReference type="AlphaFoldDB" id="A0AAE3SGC7"/>
<dbReference type="PANTHER" id="PTHR47791:SF4">
    <property type="entry name" value="(PUTATIVE SECRETED PROTEIN)-RELATED"/>
    <property type="match status" value="1"/>
</dbReference>
<sequence>MTKEVNLLFLFINIIILFSSCGKNDSITPNVNSSIDPVENLTIKEANTPKQLYVVWDNPDNENLSTVKISCRTKSITGVKIEPITLTVEKGTQSSLTIEVPMYSTYIISVKTYSETGMSSESIEVEGKPYLGDNEEPDTGIFLARADTVMDAMIKLMLTSPRSGVWNSGYPNSTGPYWDGDAVVWGQGGAFSGFVAIREASQAIKSLGNKYIEMDDLMFNGINKFITTDNNISAYAVYPSNGNQRFYDDNVWIGIDMANLYLQTGDTRYLDKAKMVWQFILSGTDEKIGGGVYWIEEENPSSKHTCSTAPSAVLAAKLYLATKEQEYLDKSVELYTWVKEKLQDSGDYLYYDNININGITIDKNKFTYNSGQPMQAASLLYKITNEKQYLTDAQNIARSIFNKWFTEYVSSSLEQRINYIEGHTWFNAVTLRGFIDLYKIDGDRKYITAFEQTFSNLWLSKYGVDESTKLPNYSHILGDERQSSWEVLHVGAVVEILANLALLEEEGL</sequence>
<protein>
    <recommendedName>
        <fullName evidence="1">Fibronectin type-III domain-containing protein</fullName>
    </recommendedName>
</protein>
<dbReference type="SUPFAM" id="SSF48208">
    <property type="entry name" value="Six-hairpin glycosidases"/>
    <property type="match status" value="1"/>
</dbReference>
<dbReference type="EMBL" id="JAPDPJ010000040">
    <property type="protein sequence ID" value="MCW3787952.1"/>
    <property type="molecule type" value="Genomic_DNA"/>
</dbReference>
<proteinExistence type="predicted"/>
<dbReference type="CDD" id="cd00063">
    <property type="entry name" value="FN3"/>
    <property type="match status" value="1"/>
</dbReference>
<dbReference type="InterPro" id="IPR008928">
    <property type="entry name" value="6-hairpin_glycosidase_sf"/>
</dbReference>
<dbReference type="GO" id="GO:0005975">
    <property type="term" value="P:carbohydrate metabolic process"/>
    <property type="evidence" value="ECO:0007669"/>
    <property type="project" value="InterPro"/>
</dbReference>
<dbReference type="Proteomes" id="UP001209229">
    <property type="component" value="Unassembled WGS sequence"/>
</dbReference>
<accession>A0AAE3SGC7</accession>
<gene>
    <name evidence="2" type="ORF">OM075_15865</name>
</gene>
<dbReference type="InterPro" id="IPR003961">
    <property type="entry name" value="FN3_dom"/>
</dbReference>
<name>A0AAE3SGC7_9BACT</name>
<dbReference type="PROSITE" id="PS51257">
    <property type="entry name" value="PROKAR_LIPOPROTEIN"/>
    <property type="match status" value="1"/>
</dbReference>
<reference evidence="2" key="1">
    <citation type="submission" date="2022-10" db="EMBL/GenBank/DDBJ databases">
        <authorList>
            <person name="Yu W.X."/>
        </authorList>
    </citation>
    <scope>NUCLEOTIDE SEQUENCE</scope>
    <source>
        <strain evidence="2">AAT</strain>
    </source>
</reference>
<dbReference type="PROSITE" id="PS50853">
    <property type="entry name" value="FN3"/>
    <property type="match status" value="1"/>
</dbReference>
<evidence type="ECO:0000259" key="1">
    <source>
        <dbReference type="PROSITE" id="PS50853"/>
    </source>
</evidence>
<dbReference type="PANTHER" id="PTHR47791">
    <property type="entry name" value="MEIOTICALLY UP-REGULATED GENE 191 PROTEIN"/>
    <property type="match status" value="1"/>
</dbReference>
<evidence type="ECO:0000313" key="3">
    <source>
        <dbReference type="Proteomes" id="UP001209229"/>
    </source>
</evidence>
<dbReference type="Gene3D" id="1.50.10.20">
    <property type="match status" value="1"/>
</dbReference>
<dbReference type="InterPro" id="IPR005198">
    <property type="entry name" value="Glyco_hydro_76"/>
</dbReference>
<organism evidence="2 3">
    <name type="scientific">Plebeiibacterium sediminum</name>
    <dbReference type="NCBI Taxonomy" id="2992112"/>
    <lineage>
        <taxon>Bacteria</taxon>
        <taxon>Pseudomonadati</taxon>
        <taxon>Bacteroidota</taxon>
        <taxon>Bacteroidia</taxon>
        <taxon>Marinilabiliales</taxon>
        <taxon>Marinilabiliaceae</taxon>
        <taxon>Plebeiibacterium</taxon>
    </lineage>
</organism>
<comment type="caution">
    <text evidence="2">The sequence shown here is derived from an EMBL/GenBank/DDBJ whole genome shotgun (WGS) entry which is preliminary data.</text>
</comment>
<keyword evidence="3" id="KW-1185">Reference proteome</keyword>
<evidence type="ECO:0000313" key="2">
    <source>
        <dbReference type="EMBL" id="MCW3787952.1"/>
    </source>
</evidence>
<dbReference type="SUPFAM" id="SSF49265">
    <property type="entry name" value="Fibronectin type III"/>
    <property type="match status" value="1"/>
</dbReference>
<dbReference type="RefSeq" id="WP_301191516.1">
    <property type="nucleotide sequence ID" value="NZ_JAPDPJ010000040.1"/>
</dbReference>
<dbReference type="InterPro" id="IPR036116">
    <property type="entry name" value="FN3_sf"/>
</dbReference>
<feature type="domain" description="Fibronectin type-III" evidence="1">
    <location>
        <begin position="37"/>
        <end position="132"/>
    </location>
</feature>